<evidence type="ECO:0000256" key="8">
    <source>
        <dbReference type="ARBA" id="ARBA00022807"/>
    </source>
</evidence>
<name>A0A1X2IU07_9FUNG</name>
<dbReference type="Gene3D" id="2.60.210.10">
    <property type="entry name" value="Apoptosis, Tumor Necrosis Factor Receptor Associated Protein 2, Chain A"/>
    <property type="match status" value="1"/>
</dbReference>
<keyword evidence="14" id="KW-1185">Reference proteome</keyword>
<comment type="caution">
    <text evidence="13">The sequence shown here is derived from an EMBL/GenBank/DDBJ whole genome shotgun (WGS) entry which is preliminary data.</text>
</comment>
<dbReference type="GO" id="GO:0004843">
    <property type="term" value="F:cysteine-type deubiquitinase activity"/>
    <property type="evidence" value="ECO:0007669"/>
    <property type="project" value="UniProtKB-EC"/>
</dbReference>
<sequence>MMKLNGEDQDMDHDQSLEYEKGQISLEMDRKEAKIEQPSVINDFEAIANKELVSVDEELIEVGCHHWEVMDWNALPDSKQGPVFKVGGHNWNVLLFPRGNNQNEYASLYLEFSDAKTGPPDNYACAQFIICLSRPSDPTYYAVHSGHHRFNAEESDWGFTRFVDLKQLESYNDNGYIEDNKVRITTIVRVFKDQTGVLWHNFQNYDSKKTTGYVGLKNQGATCYMNSLFQSLYCTNYFRKAVYQIPTENDEPTQSVALALQRVFYNLQFHTSSVGTTELTRSFGWDSLEAFMQHDVQEFNRVLQDNLEAKMKDTPADGAIKNLFVGKMKSYIKCINVDYESSRSEDYYDIQLNVKGCKNLEESFKDYIEVETLEGDNKYQAEGHGLQDAKKGVIFESFPPVLHLQLKRFEYDIMRDTMVKINDRHEFPLSLDLEPYLDESADKSVSHEYVLHGVLVHSGDLSGGHYFAFVKPDADGKWLKFDDDRVVPSAIKEVLEENFGGELAGSVSTRNNGRTFKRYTNAYMLVYIRKAMLGEILADMTENDIPRHLVERLEEEHKLQEQRRRDKEQQHLFMPALIVTDESFKNNHGLEFINFNSDASNVDTACYRRTRVRRKQPYQEFKNELASELGLPSNHIRCWLLVNRQNHTIRPDSPIPDHEMDKSLEDICLRYSSGQTTLRLYVESAISIAPQDQPVFPPPPSKYTTKMLIFIKLFDPITQSVRGIGKIYVSKVVCVGSIIEDLNDMAGFDRGTELVLYEEIKPEMNELMHTEKTFLASEIQDGDIICIQKGMTEEEIGDLQRRQLHAIVPDYLDYLHQRRLVRFYPMGNNPELEFDLMLLTTMTYSEVANKVAEKLGADSEKILLHIPGNRNDGKSTLRYQNSTLLDIEKSNRHTDPLICRLSYEVLDINLAELENNRLIKITWFSPSLSDGTYEEFHLPKQSNVSNILQHLEQHGAKFKTEHGSQKVRVYEADSHRFYRELPMDDLVSNISCNTQLYAEEIPDEELSAQPDDMFITVFHYQRDTTRAHSVPFKFLIINDEPFEQTKKRLQQRTGMNDKDWAKVKVSVVSKYTTTPIDEDDCKLSNHDFLSEDLLGLDHPDKTGKINGNGNERGLTIRG</sequence>
<dbReference type="Pfam" id="PF14533">
    <property type="entry name" value="USP7_C2"/>
    <property type="match status" value="1"/>
</dbReference>
<dbReference type="OrthoDB" id="289038at2759"/>
<dbReference type="Pfam" id="PF12436">
    <property type="entry name" value="USP7_ICP0_bdg"/>
    <property type="match status" value="1"/>
</dbReference>
<keyword evidence="7" id="KW-0378">Hydrolase</keyword>
<gene>
    <name evidence="13" type="ORF">BCR42DRAFT_165289</name>
</gene>
<accession>A0A1X2IU07</accession>
<dbReference type="InterPro" id="IPR038765">
    <property type="entry name" value="Papain-like_cys_pep_sf"/>
</dbReference>
<dbReference type="GO" id="GO:0005634">
    <property type="term" value="C:nucleus"/>
    <property type="evidence" value="ECO:0007669"/>
    <property type="project" value="UniProtKB-SubCell"/>
</dbReference>
<dbReference type="GO" id="GO:0005829">
    <property type="term" value="C:cytosol"/>
    <property type="evidence" value="ECO:0007669"/>
    <property type="project" value="TreeGrafter"/>
</dbReference>
<dbReference type="InterPro" id="IPR018200">
    <property type="entry name" value="USP_CS"/>
</dbReference>
<dbReference type="PROSITE" id="PS50235">
    <property type="entry name" value="USP_3"/>
    <property type="match status" value="1"/>
</dbReference>
<dbReference type="Proteomes" id="UP000193560">
    <property type="component" value="Unassembled WGS sequence"/>
</dbReference>
<dbReference type="GO" id="GO:0006508">
    <property type="term" value="P:proteolysis"/>
    <property type="evidence" value="ECO:0007669"/>
    <property type="project" value="UniProtKB-KW"/>
</dbReference>
<proteinExistence type="inferred from homology"/>
<dbReference type="EC" id="3.4.19.12" evidence="4"/>
<keyword evidence="6" id="KW-0833">Ubl conjugation pathway</keyword>
<dbReference type="InterPro" id="IPR002083">
    <property type="entry name" value="MATH/TRAF_dom"/>
</dbReference>
<evidence type="ECO:0000259" key="11">
    <source>
        <dbReference type="PROSITE" id="PS50144"/>
    </source>
</evidence>
<dbReference type="EMBL" id="MCGE01000004">
    <property type="protein sequence ID" value="ORZ22260.1"/>
    <property type="molecule type" value="Genomic_DNA"/>
</dbReference>
<evidence type="ECO:0000256" key="1">
    <source>
        <dbReference type="ARBA" id="ARBA00000707"/>
    </source>
</evidence>
<dbReference type="GO" id="GO:0140492">
    <property type="term" value="F:metal-dependent deubiquitinase activity"/>
    <property type="evidence" value="ECO:0007669"/>
    <property type="project" value="UniProtKB-ARBA"/>
</dbReference>
<feature type="domain" description="MATH" evidence="11">
    <location>
        <begin position="62"/>
        <end position="188"/>
    </location>
</feature>
<dbReference type="CDD" id="cd02659">
    <property type="entry name" value="peptidase_C19C"/>
    <property type="match status" value="1"/>
</dbReference>
<dbReference type="SUPFAM" id="SSF49599">
    <property type="entry name" value="TRAF domain-like"/>
    <property type="match status" value="1"/>
</dbReference>
<dbReference type="GO" id="GO:0016579">
    <property type="term" value="P:protein deubiquitination"/>
    <property type="evidence" value="ECO:0007669"/>
    <property type="project" value="InterPro"/>
</dbReference>
<evidence type="ECO:0000256" key="5">
    <source>
        <dbReference type="ARBA" id="ARBA00022670"/>
    </source>
</evidence>
<dbReference type="Pfam" id="PF00443">
    <property type="entry name" value="UCH"/>
    <property type="match status" value="1"/>
</dbReference>
<evidence type="ECO:0000256" key="6">
    <source>
        <dbReference type="ARBA" id="ARBA00022786"/>
    </source>
</evidence>
<feature type="domain" description="USP" evidence="12">
    <location>
        <begin position="214"/>
        <end position="530"/>
    </location>
</feature>
<dbReference type="Gene3D" id="3.10.20.90">
    <property type="entry name" value="Phosphatidylinositol 3-kinase Catalytic Subunit, Chain A, domain 1"/>
    <property type="match status" value="2"/>
</dbReference>
<dbReference type="PROSITE" id="PS00972">
    <property type="entry name" value="USP_1"/>
    <property type="match status" value="1"/>
</dbReference>
<comment type="subcellular location">
    <subcellularLocation>
        <location evidence="2">Nucleus</location>
    </subcellularLocation>
</comment>
<dbReference type="InterPro" id="IPR001394">
    <property type="entry name" value="Peptidase_C19_UCH"/>
</dbReference>
<keyword evidence="5" id="KW-0645">Protease</keyword>
<dbReference type="InterPro" id="IPR008974">
    <property type="entry name" value="TRAF-like"/>
</dbReference>
<evidence type="ECO:0000259" key="12">
    <source>
        <dbReference type="PROSITE" id="PS50235"/>
    </source>
</evidence>
<dbReference type="Pfam" id="PF22486">
    <property type="entry name" value="MATH_2"/>
    <property type="match status" value="1"/>
</dbReference>
<dbReference type="SMART" id="SM00061">
    <property type="entry name" value="MATH"/>
    <property type="match status" value="1"/>
</dbReference>
<dbReference type="InterPro" id="IPR028889">
    <property type="entry name" value="USP"/>
</dbReference>
<reference evidence="13 14" key="1">
    <citation type="submission" date="2016-07" db="EMBL/GenBank/DDBJ databases">
        <title>Pervasive Adenine N6-methylation of Active Genes in Fungi.</title>
        <authorList>
            <consortium name="DOE Joint Genome Institute"/>
            <person name="Mondo S.J."/>
            <person name="Dannebaum R.O."/>
            <person name="Kuo R.C."/>
            <person name="Labutti K."/>
            <person name="Haridas S."/>
            <person name="Kuo A."/>
            <person name="Salamov A."/>
            <person name="Ahrendt S.R."/>
            <person name="Lipzen A."/>
            <person name="Sullivan W."/>
            <person name="Andreopoulos W.B."/>
            <person name="Clum A."/>
            <person name="Lindquist E."/>
            <person name="Daum C."/>
            <person name="Ramamoorthy G.K."/>
            <person name="Gryganskyi A."/>
            <person name="Culley D."/>
            <person name="Magnuson J.K."/>
            <person name="James T.Y."/>
            <person name="O'Malley M.A."/>
            <person name="Stajich J.E."/>
            <person name="Spatafora J.W."/>
            <person name="Visel A."/>
            <person name="Grigoriev I.V."/>
        </authorList>
    </citation>
    <scope>NUCLEOTIDE SEQUENCE [LARGE SCALE GENOMIC DNA]</scope>
    <source>
        <strain evidence="13 14">NRRL 1336</strain>
    </source>
</reference>
<dbReference type="PANTHER" id="PTHR24006">
    <property type="entry name" value="UBIQUITIN CARBOXYL-TERMINAL HYDROLASE"/>
    <property type="match status" value="1"/>
</dbReference>
<comment type="catalytic activity">
    <reaction evidence="1">
        <text>Thiol-dependent hydrolysis of ester, thioester, amide, peptide and isopeptide bonds formed by the C-terminal Gly of ubiquitin (a 76-residue protein attached to proteins as an intracellular targeting signal).</text>
        <dbReference type="EC" id="3.4.19.12"/>
    </reaction>
</comment>
<evidence type="ECO:0000256" key="7">
    <source>
        <dbReference type="ARBA" id="ARBA00022801"/>
    </source>
</evidence>
<dbReference type="FunFam" id="3.90.70.10:FF:000005">
    <property type="entry name" value="Ubiquitin carboxyl-terminal hydrolase 7"/>
    <property type="match status" value="1"/>
</dbReference>
<evidence type="ECO:0000256" key="4">
    <source>
        <dbReference type="ARBA" id="ARBA00012759"/>
    </source>
</evidence>
<dbReference type="InterPro" id="IPR024729">
    <property type="entry name" value="USP7_ICP0-binding_dom"/>
</dbReference>
<dbReference type="PROSITE" id="PS00973">
    <property type="entry name" value="USP_2"/>
    <property type="match status" value="1"/>
</dbReference>
<feature type="compositionally biased region" description="Basic and acidic residues" evidence="10">
    <location>
        <begin position="12"/>
        <end position="22"/>
    </location>
</feature>
<dbReference type="PROSITE" id="PS50144">
    <property type="entry name" value="MATH"/>
    <property type="match status" value="1"/>
</dbReference>
<protein>
    <recommendedName>
        <fullName evidence="4">ubiquitinyl hydrolase 1</fullName>
        <ecNumber evidence="4">3.4.19.12</ecNumber>
    </recommendedName>
</protein>
<keyword evidence="8" id="KW-0788">Thiol protease</keyword>
<dbReference type="PANTHER" id="PTHR24006:SF644">
    <property type="entry name" value="UBIQUITIN CARBOXYL-TERMINAL HYDROLASE 7"/>
    <property type="match status" value="1"/>
</dbReference>
<keyword evidence="9" id="KW-0539">Nucleus</keyword>
<comment type="similarity">
    <text evidence="3">Belongs to the peptidase C19 family.</text>
</comment>
<evidence type="ECO:0000256" key="2">
    <source>
        <dbReference type="ARBA" id="ARBA00004123"/>
    </source>
</evidence>
<organism evidence="13 14">
    <name type="scientific">Absidia repens</name>
    <dbReference type="NCBI Taxonomy" id="90262"/>
    <lineage>
        <taxon>Eukaryota</taxon>
        <taxon>Fungi</taxon>
        <taxon>Fungi incertae sedis</taxon>
        <taxon>Mucoromycota</taxon>
        <taxon>Mucoromycotina</taxon>
        <taxon>Mucoromycetes</taxon>
        <taxon>Mucorales</taxon>
        <taxon>Cunninghamellaceae</taxon>
        <taxon>Absidia</taxon>
    </lineage>
</organism>
<evidence type="ECO:0000256" key="10">
    <source>
        <dbReference type="SAM" id="MobiDB-lite"/>
    </source>
</evidence>
<dbReference type="InterPro" id="IPR050164">
    <property type="entry name" value="Peptidase_C19"/>
</dbReference>
<dbReference type="GO" id="GO:0031647">
    <property type="term" value="P:regulation of protein stability"/>
    <property type="evidence" value="ECO:0007669"/>
    <property type="project" value="TreeGrafter"/>
</dbReference>
<dbReference type="SUPFAM" id="SSF54001">
    <property type="entry name" value="Cysteine proteinases"/>
    <property type="match status" value="1"/>
</dbReference>
<feature type="region of interest" description="Disordered" evidence="10">
    <location>
        <begin position="1"/>
        <end position="22"/>
    </location>
</feature>
<dbReference type="InterPro" id="IPR029346">
    <property type="entry name" value="USP_C"/>
</dbReference>
<dbReference type="AlphaFoldDB" id="A0A1X2IU07"/>
<dbReference type="Gene3D" id="3.90.70.10">
    <property type="entry name" value="Cysteine proteinases"/>
    <property type="match status" value="1"/>
</dbReference>
<evidence type="ECO:0000256" key="3">
    <source>
        <dbReference type="ARBA" id="ARBA00009085"/>
    </source>
</evidence>
<evidence type="ECO:0000256" key="9">
    <source>
        <dbReference type="ARBA" id="ARBA00023242"/>
    </source>
</evidence>
<evidence type="ECO:0000313" key="14">
    <source>
        <dbReference type="Proteomes" id="UP000193560"/>
    </source>
</evidence>
<evidence type="ECO:0000313" key="13">
    <source>
        <dbReference type="EMBL" id="ORZ22260.1"/>
    </source>
</evidence>
<dbReference type="STRING" id="90262.A0A1X2IU07"/>